<gene>
    <name evidence="2" type="ORF">CI238_11850</name>
</gene>
<protein>
    <submittedName>
        <fullName evidence="2">Uncharacterized protein</fullName>
    </submittedName>
</protein>
<dbReference type="Proteomes" id="UP000076584">
    <property type="component" value="Unassembled WGS sequence"/>
</dbReference>
<sequence length="85" mass="9093">MAESQVGNVANGASNNGALNDSAGGSITPDKPYNFTLKENGDDSRTNVDWLTCCLVVETLLDSHTEHLRSLMNVPEANRAYKPGV</sequence>
<evidence type="ECO:0000313" key="2">
    <source>
        <dbReference type="EMBL" id="KZL65217.1"/>
    </source>
</evidence>
<proteinExistence type="predicted"/>
<keyword evidence="3" id="KW-1185">Reference proteome</keyword>
<dbReference type="AlphaFoldDB" id="A0A166N1P8"/>
<dbReference type="OrthoDB" id="4817638at2759"/>
<comment type="caution">
    <text evidence="2">The sequence shown here is derived from an EMBL/GenBank/DDBJ whole genome shotgun (WGS) entry which is preliminary data.</text>
</comment>
<organism evidence="2 3">
    <name type="scientific">Colletotrichum incanum</name>
    <name type="common">Soybean anthracnose fungus</name>
    <dbReference type="NCBI Taxonomy" id="1573173"/>
    <lineage>
        <taxon>Eukaryota</taxon>
        <taxon>Fungi</taxon>
        <taxon>Dikarya</taxon>
        <taxon>Ascomycota</taxon>
        <taxon>Pezizomycotina</taxon>
        <taxon>Sordariomycetes</taxon>
        <taxon>Hypocreomycetidae</taxon>
        <taxon>Glomerellales</taxon>
        <taxon>Glomerellaceae</taxon>
        <taxon>Colletotrichum</taxon>
        <taxon>Colletotrichum spaethianum species complex</taxon>
    </lineage>
</organism>
<evidence type="ECO:0000256" key="1">
    <source>
        <dbReference type="SAM" id="MobiDB-lite"/>
    </source>
</evidence>
<accession>A0A166N1P8</accession>
<reference evidence="2 3" key="1">
    <citation type="submission" date="2015-06" db="EMBL/GenBank/DDBJ databases">
        <title>Survival trade-offs in plant roots during colonization by closely related pathogenic and mutualistic fungi.</title>
        <authorList>
            <person name="Hacquard S."/>
            <person name="Kracher B."/>
            <person name="Hiruma K."/>
            <person name="Weinman A."/>
            <person name="Muench P."/>
            <person name="Garrido Oter R."/>
            <person name="Ver Loren van Themaat E."/>
            <person name="Dallerey J.-F."/>
            <person name="Damm U."/>
            <person name="Henrissat B."/>
            <person name="Lespinet O."/>
            <person name="Thon M."/>
            <person name="Kemen E."/>
            <person name="McHardy A.C."/>
            <person name="Schulze-Lefert P."/>
            <person name="O'Connell R.J."/>
        </authorList>
    </citation>
    <scope>NUCLEOTIDE SEQUENCE [LARGE SCALE GENOMIC DNA]</scope>
    <source>
        <strain evidence="2 3">MAFF 238704</strain>
    </source>
</reference>
<name>A0A166N1P8_COLIC</name>
<dbReference type="EMBL" id="LFIW01002637">
    <property type="protein sequence ID" value="KZL65217.1"/>
    <property type="molecule type" value="Genomic_DNA"/>
</dbReference>
<feature type="compositionally biased region" description="Low complexity" evidence="1">
    <location>
        <begin position="7"/>
        <end position="26"/>
    </location>
</feature>
<evidence type="ECO:0000313" key="3">
    <source>
        <dbReference type="Proteomes" id="UP000076584"/>
    </source>
</evidence>
<feature type="region of interest" description="Disordered" evidence="1">
    <location>
        <begin position="1"/>
        <end position="45"/>
    </location>
</feature>